<dbReference type="EMBL" id="UYSU01005728">
    <property type="protein sequence ID" value="VDL88100.1"/>
    <property type="molecule type" value="Genomic_DNA"/>
</dbReference>
<proteinExistence type="predicted"/>
<dbReference type="OrthoDB" id="6152807at2759"/>
<dbReference type="GO" id="GO:0007508">
    <property type="term" value="P:larval heart development"/>
    <property type="evidence" value="ECO:0007669"/>
    <property type="project" value="TreeGrafter"/>
</dbReference>
<dbReference type="WBParaSite" id="SSLN_0000177801-mRNA-1">
    <property type="protein sequence ID" value="SSLN_0000177801-mRNA-1"/>
    <property type="gene ID" value="SSLN_0000177801"/>
</dbReference>
<dbReference type="GO" id="GO:0031012">
    <property type="term" value="C:extracellular matrix"/>
    <property type="evidence" value="ECO:0007669"/>
    <property type="project" value="TreeGrafter"/>
</dbReference>
<dbReference type="InterPro" id="IPR036691">
    <property type="entry name" value="Endo/exonu/phosph_ase_sf"/>
</dbReference>
<dbReference type="Gene3D" id="3.60.10.10">
    <property type="entry name" value="Endonuclease/exonuclease/phosphatase"/>
    <property type="match status" value="1"/>
</dbReference>
<dbReference type="AlphaFoldDB" id="A0A183SBW7"/>
<evidence type="ECO:0000313" key="3">
    <source>
        <dbReference type="Proteomes" id="UP000275846"/>
    </source>
</evidence>
<gene>
    <name evidence="2" type="ORF">SSLN_LOCUS1715</name>
</gene>
<evidence type="ECO:0000259" key="1">
    <source>
        <dbReference type="Pfam" id="PF14529"/>
    </source>
</evidence>
<organism evidence="4">
    <name type="scientific">Schistocephalus solidus</name>
    <name type="common">Tapeworm</name>
    <dbReference type="NCBI Taxonomy" id="70667"/>
    <lineage>
        <taxon>Eukaryota</taxon>
        <taxon>Metazoa</taxon>
        <taxon>Spiralia</taxon>
        <taxon>Lophotrochozoa</taxon>
        <taxon>Platyhelminthes</taxon>
        <taxon>Cestoda</taxon>
        <taxon>Eucestoda</taxon>
        <taxon>Diphyllobothriidea</taxon>
        <taxon>Diphyllobothriidae</taxon>
        <taxon>Schistocephalus</taxon>
    </lineage>
</organism>
<dbReference type="InterPro" id="IPR005135">
    <property type="entry name" value="Endo/exonuclease/phosphatase"/>
</dbReference>
<dbReference type="SUPFAM" id="SSF56219">
    <property type="entry name" value="DNase I-like"/>
    <property type="match status" value="1"/>
</dbReference>
<evidence type="ECO:0000313" key="2">
    <source>
        <dbReference type="EMBL" id="VDL88100.1"/>
    </source>
</evidence>
<dbReference type="Proteomes" id="UP000275846">
    <property type="component" value="Unassembled WGS sequence"/>
</dbReference>
<dbReference type="GO" id="GO:0061343">
    <property type="term" value="P:cell adhesion involved in heart morphogenesis"/>
    <property type="evidence" value="ECO:0007669"/>
    <property type="project" value="TreeGrafter"/>
</dbReference>
<dbReference type="PANTHER" id="PTHR33395:SF22">
    <property type="entry name" value="REVERSE TRANSCRIPTASE DOMAIN-CONTAINING PROTEIN"/>
    <property type="match status" value="1"/>
</dbReference>
<keyword evidence="3" id="KW-1185">Reference proteome</keyword>
<protein>
    <submittedName>
        <fullName evidence="4">Endo/exonuclease/phosphatase domain-containing protein</fullName>
    </submittedName>
</protein>
<reference evidence="2 3" key="2">
    <citation type="submission" date="2018-11" db="EMBL/GenBank/DDBJ databases">
        <authorList>
            <consortium name="Pathogen Informatics"/>
        </authorList>
    </citation>
    <scope>NUCLEOTIDE SEQUENCE [LARGE SCALE GENOMIC DNA]</scope>
    <source>
        <strain evidence="2 3">NST_G2</strain>
    </source>
</reference>
<dbReference type="GO" id="GO:0003824">
    <property type="term" value="F:catalytic activity"/>
    <property type="evidence" value="ECO:0007669"/>
    <property type="project" value="InterPro"/>
</dbReference>
<name>A0A183SBW7_SCHSO</name>
<reference evidence="4" key="1">
    <citation type="submission" date="2016-06" db="UniProtKB">
        <authorList>
            <consortium name="WormBaseParasite"/>
        </authorList>
    </citation>
    <scope>IDENTIFICATION</scope>
</reference>
<dbReference type="PANTHER" id="PTHR33395">
    <property type="entry name" value="TRANSCRIPTASE, PUTATIVE-RELATED-RELATED"/>
    <property type="match status" value="1"/>
</dbReference>
<sequence>MADIHIPLRDVEVLSITISAKYSRPLTISVVYRSPYQTSDQDLILITELYKASEKKAVLIVGDFNAPDIDWKTWTAPGMPDNFNHKLLQWAIDKLLFQNVTYGTLMREGQQSNCLDLIFTRDEDNMLDLQDRSPFGSSDHITLCFV</sequence>
<evidence type="ECO:0000313" key="4">
    <source>
        <dbReference type="WBParaSite" id="SSLN_0000177801-mRNA-1"/>
    </source>
</evidence>
<feature type="domain" description="Endonuclease/exonuclease/phosphatase" evidence="1">
    <location>
        <begin position="27"/>
        <end position="142"/>
    </location>
</feature>
<accession>A0A183SBW7</accession>
<dbReference type="Pfam" id="PF14529">
    <property type="entry name" value="Exo_endo_phos_2"/>
    <property type="match status" value="1"/>
</dbReference>